<dbReference type="Proteomes" id="UP000179807">
    <property type="component" value="Unassembled WGS sequence"/>
</dbReference>
<dbReference type="GeneID" id="94831600"/>
<dbReference type="GO" id="GO:0030674">
    <property type="term" value="F:protein-macromolecule adaptor activity"/>
    <property type="evidence" value="ECO:0007669"/>
    <property type="project" value="TreeGrafter"/>
</dbReference>
<dbReference type="GO" id="GO:0031929">
    <property type="term" value="P:TOR signaling"/>
    <property type="evidence" value="ECO:0007669"/>
    <property type="project" value="InterPro"/>
</dbReference>
<dbReference type="InterPro" id="IPR016024">
    <property type="entry name" value="ARM-type_fold"/>
</dbReference>
<dbReference type="PANTHER" id="PTHR12848">
    <property type="entry name" value="REGULATORY-ASSOCIATED PROTEIN OF MTOR"/>
    <property type="match status" value="1"/>
</dbReference>
<dbReference type="RefSeq" id="XP_068369937.1">
    <property type="nucleotide sequence ID" value="XM_068496896.1"/>
</dbReference>
<accession>A0A1J4KZX1</accession>
<keyword evidence="6" id="KW-1185">Reference proteome</keyword>
<dbReference type="EMBL" id="MLAK01000068">
    <property type="protein sequence ID" value="OHT16801.1"/>
    <property type="molecule type" value="Genomic_DNA"/>
</dbReference>
<dbReference type="InterPro" id="IPR029347">
    <property type="entry name" value="Raptor_N"/>
</dbReference>
<name>A0A1J4KZX1_9EUKA</name>
<dbReference type="Gene3D" id="2.130.10.10">
    <property type="entry name" value="YVTN repeat-like/Quinoprotein amine dehydrogenase"/>
    <property type="match status" value="1"/>
</dbReference>
<dbReference type="SUPFAM" id="SSF48371">
    <property type="entry name" value="ARM repeat"/>
    <property type="match status" value="1"/>
</dbReference>
<organism evidence="5 6">
    <name type="scientific">Tritrichomonas foetus</name>
    <dbReference type="NCBI Taxonomy" id="1144522"/>
    <lineage>
        <taxon>Eukaryota</taxon>
        <taxon>Metamonada</taxon>
        <taxon>Parabasalia</taxon>
        <taxon>Tritrichomonadida</taxon>
        <taxon>Tritrichomonadidae</taxon>
        <taxon>Tritrichomonas</taxon>
    </lineage>
</organism>
<dbReference type="InterPro" id="IPR036322">
    <property type="entry name" value="WD40_repeat_dom_sf"/>
</dbReference>
<dbReference type="GO" id="GO:0030307">
    <property type="term" value="P:positive regulation of cell growth"/>
    <property type="evidence" value="ECO:0007669"/>
    <property type="project" value="TreeGrafter"/>
</dbReference>
<proteinExistence type="predicted"/>
<feature type="region of interest" description="Disordered" evidence="3">
    <location>
        <begin position="894"/>
        <end position="915"/>
    </location>
</feature>
<comment type="caution">
    <text evidence="5">The sequence shown here is derived from an EMBL/GenBank/DDBJ whole genome shotgun (WGS) entry which is preliminary data.</text>
</comment>
<dbReference type="SUPFAM" id="SSF50978">
    <property type="entry name" value="WD40 repeat-like"/>
    <property type="match status" value="1"/>
</dbReference>
<evidence type="ECO:0000313" key="6">
    <source>
        <dbReference type="Proteomes" id="UP000179807"/>
    </source>
</evidence>
<protein>
    <recommendedName>
        <fullName evidence="4">Raptor N-terminal CASPase-like domain-containing protein</fullName>
    </recommendedName>
</protein>
<dbReference type="InterPro" id="IPR004083">
    <property type="entry name" value="Raptor"/>
</dbReference>
<dbReference type="SMART" id="SM01302">
    <property type="entry name" value="Raptor_N"/>
    <property type="match status" value="1"/>
</dbReference>
<evidence type="ECO:0000313" key="5">
    <source>
        <dbReference type="EMBL" id="OHT16801.1"/>
    </source>
</evidence>
<dbReference type="GO" id="GO:0005737">
    <property type="term" value="C:cytoplasm"/>
    <property type="evidence" value="ECO:0007669"/>
    <property type="project" value="TreeGrafter"/>
</dbReference>
<dbReference type="GO" id="GO:0071230">
    <property type="term" value="P:cellular response to amino acid stimulus"/>
    <property type="evidence" value="ECO:0007669"/>
    <property type="project" value="TreeGrafter"/>
</dbReference>
<dbReference type="AlphaFoldDB" id="A0A1J4KZX1"/>
<sequence length="1205" mass="137169">MNIKLFHLDLNIFTIYGEFQPLKLSTQKDSIQEQFLSNRFLQKFAKFSENRMCAFPKSSAVDFHALDDGFGSSDDGAENYQYFEDAIWQKPQINETIPSLTPMFDSLSISPAPPPVTSPQKILISEDEYFLENFGNNNSMQTPSHVEPIESVVVNVAHLEQFPKAASPYSATLPCIFAWFDAHTAFSSEFPTTVQNYFKVAYNLIRSHLRFFFSIAPSQDRLNNLSSVRREVPSGRVLFHYIGYGFPDIGRKHIWCSERRSREFMPFKLESLFEKLQPPTWYIFDCNNAAVVINEFKATAEKLSAGGNPDGIDWNDWLCICASGPDEELPDDPRLPRDFLSSTVLSPIKMAVICHMLQYYRLNLVNPSFPLDPPCSHLWSDKSQDSNRLSLALTAITDGIAADSLPPEIYQKIFRSDSLSAVLYRHFLLAQYLLRPYRVHPASYPEIPDLSMHPMWRQWSILLDTAICAVSIPRPTFVVDLFTRAATSFEVLMHNDQFDLIRPYHLTLLFHSLFSDATNDQPLMLLSEYAADVHADPKMITVATVFSPLFSRLMTKDPKSPVFYPLCFLILTLLYNNPSFSNDIVKEVDVSHFPNIIFNRDLPENTRIACAALVANLVVSHEKFQQICTSNDYLDQVRIELGASQPTLAVWIMLTVRRAFNLYSPDPAVFTENGLHLQCAVCSNSDSFSERAAAISVLTCFLRPFECKCNAQLLFMALPAIQDVSFLVRFHLVLLLKKFVMSFDSFSDAVHAVVELQYDSYASLLNSIFECNNGDCNVIQRIDAMMEEEDASSKAYAISIALLTMLASDPHPSVKSLAQTVIQFVSKQRAAFETPMEDYQSTPNSLSKNLNSDQYIVSYGDDEFEAEHLSFANLDQNESLHQIMLRNFVANRQDQNKEKSENEEDEESNTDVSVNEEHSQYKFDFGESPITFVDFDLEMGTFSATTDKKIYFVFRSKPSEVYSIEFDQIQIVDFKLIKNVVLFSTSDGCVHLWRPPKKSTEIIFRADSRYGGFGKLFSFLNKELCYTITNHGVISKWNLQKQKLCNETSTNLAILAAFDSESNSIPANDENGESILFVSSNGKLNEFDKKTETIKKSIECKQNPFKLLCVKQDYYLVFNDGVIDRYSNEKWEQFVKTDEKLLDAELGEKFAVLCREKNQPLIVTTDGQNQREINDVGNGVSCRIHGNMIMIGNECGNAFLYHYKD</sequence>
<dbReference type="PANTHER" id="PTHR12848:SF16">
    <property type="entry name" value="REGULATORY-ASSOCIATED PROTEIN OF MTOR"/>
    <property type="match status" value="1"/>
</dbReference>
<gene>
    <name evidence="5" type="ORF">TRFO_12867</name>
</gene>
<feature type="domain" description="Raptor N-terminal CASPase-like" evidence="4">
    <location>
        <begin position="145"/>
        <end position="297"/>
    </location>
</feature>
<evidence type="ECO:0000256" key="3">
    <source>
        <dbReference type="SAM" id="MobiDB-lite"/>
    </source>
</evidence>
<dbReference type="VEuPathDB" id="TrichDB:TRFO_12867"/>
<dbReference type="Pfam" id="PF14538">
    <property type="entry name" value="Raptor_N"/>
    <property type="match status" value="1"/>
</dbReference>
<dbReference type="PRINTS" id="PR01547">
    <property type="entry name" value="YEAST176DUF"/>
</dbReference>
<dbReference type="GO" id="GO:0009267">
    <property type="term" value="P:cellular response to starvation"/>
    <property type="evidence" value="ECO:0007669"/>
    <property type="project" value="TreeGrafter"/>
</dbReference>
<evidence type="ECO:0000256" key="1">
    <source>
        <dbReference type="ARBA" id="ARBA00022574"/>
    </source>
</evidence>
<keyword evidence="2" id="KW-0677">Repeat</keyword>
<dbReference type="GO" id="GO:0031931">
    <property type="term" value="C:TORC1 complex"/>
    <property type="evidence" value="ECO:0007669"/>
    <property type="project" value="InterPro"/>
</dbReference>
<dbReference type="OrthoDB" id="10262360at2759"/>
<evidence type="ECO:0000259" key="4">
    <source>
        <dbReference type="SMART" id="SM01302"/>
    </source>
</evidence>
<evidence type="ECO:0000256" key="2">
    <source>
        <dbReference type="ARBA" id="ARBA00022737"/>
    </source>
</evidence>
<keyword evidence="1" id="KW-0853">WD repeat</keyword>
<dbReference type="InterPro" id="IPR015943">
    <property type="entry name" value="WD40/YVTN_repeat-like_dom_sf"/>
</dbReference>
<dbReference type="GO" id="GO:0010506">
    <property type="term" value="P:regulation of autophagy"/>
    <property type="evidence" value="ECO:0007669"/>
    <property type="project" value="TreeGrafter"/>
</dbReference>
<reference evidence="5" key="1">
    <citation type="submission" date="2016-10" db="EMBL/GenBank/DDBJ databases">
        <authorList>
            <person name="Benchimol M."/>
            <person name="Almeida L.G."/>
            <person name="Vasconcelos A.T."/>
            <person name="Perreira-Neves A."/>
            <person name="Rosa I.A."/>
            <person name="Tasca T."/>
            <person name="Bogo M.R."/>
            <person name="de Souza W."/>
        </authorList>
    </citation>
    <scope>NUCLEOTIDE SEQUENCE [LARGE SCALE GENOMIC DNA]</scope>
    <source>
        <strain evidence="5">K</strain>
    </source>
</reference>